<dbReference type="Gene3D" id="2.60.40.1660">
    <property type="entry name" value="Na, k-atpase alpha subunit"/>
    <property type="match status" value="1"/>
</dbReference>
<keyword evidence="1" id="KW-1185">Reference proteome</keyword>
<protein>
    <submittedName>
        <fullName evidence="2">Uncharacterized protein</fullName>
    </submittedName>
</protein>
<accession>A0A915Q528</accession>
<evidence type="ECO:0000313" key="2">
    <source>
        <dbReference type="WBParaSite" id="sdigi.contig59.g3242.t1"/>
    </source>
</evidence>
<dbReference type="Proteomes" id="UP000887581">
    <property type="component" value="Unplaced"/>
</dbReference>
<dbReference type="WBParaSite" id="sdigi.contig59.g3242.t1">
    <property type="protein sequence ID" value="sdigi.contig59.g3242.t1"/>
    <property type="gene ID" value="sdigi.contig59.g3242"/>
</dbReference>
<sequence>MLVYSTGDAPVYYGETTFIGGVPGIGFEPRKRSMKKEQNVFKWSIDNPKSYAFYVRRLRKIMYEYAKKEITLSKFKIDCKQKIIPRIGGKPTNHFCKTDATNTDDDYGYGACALTRKVLHFLAGLK</sequence>
<dbReference type="InterPro" id="IPR038702">
    <property type="entry name" value="Na/K_ATPase_sub_beta_sf"/>
</dbReference>
<reference evidence="2" key="1">
    <citation type="submission" date="2022-11" db="UniProtKB">
        <authorList>
            <consortium name="WormBaseParasite"/>
        </authorList>
    </citation>
    <scope>IDENTIFICATION</scope>
</reference>
<organism evidence="1 2">
    <name type="scientific">Setaria digitata</name>
    <dbReference type="NCBI Taxonomy" id="48799"/>
    <lineage>
        <taxon>Eukaryota</taxon>
        <taxon>Metazoa</taxon>
        <taxon>Ecdysozoa</taxon>
        <taxon>Nematoda</taxon>
        <taxon>Chromadorea</taxon>
        <taxon>Rhabditida</taxon>
        <taxon>Spirurina</taxon>
        <taxon>Spiruromorpha</taxon>
        <taxon>Filarioidea</taxon>
        <taxon>Setariidae</taxon>
        <taxon>Setaria</taxon>
    </lineage>
</organism>
<proteinExistence type="predicted"/>
<dbReference type="AlphaFoldDB" id="A0A915Q528"/>
<evidence type="ECO:0000313" key="1">
    <source>
        <dbReference type="Proteomes" id="UP000887581"/>
    </source>
</evidence>
<name>A0A915Q528_9BILA</name>